<evidence type="ECO:0000256" key="5">
    <source>
        <dbReference type="ARBA" id="ARBA00022839"/>
    </source>
</evidence>
<keyword evidence="2" id="KW-0540">Nuclease</keyword>
<name>A0A8H3V2V1_VENIN</name>
<dbReference type="GO" id="GO:0008408">
    <property type="term" value="F:3'-5' exonuclease activity"/>
    <property type="evidence" value="ECO:0007669"/>
    <property type="project" value="InterPro"/>
</dbReference>
<dbReference type="InterPro" id="IPR036397">
    <property type="entry name" value="RNaseH_sf"/>
</dbReference>
<evidence type="ECO:0000256" key="7">
    <source>
        <dbReference type="ARBA" id="ARBA00023242"/>
    </source>
</evidence>
<comment type="subcellular location">
    <subcellularLocation>
        <location evidence="1">Nucleus</location>
    </subcellularLocation>
</comment>
<dbReference type="PANTHER" id="PTHR13620:SF109">
    <property type="entry name" value="3'-5' EXONUCLEASE"/>
    <property type="match status" value="1"/>
</dbReference>
<proteinExistence type="predicted"/>
<dbReference type="GO" id="GO:0046872">
    <property type="term" value="F:metal ion binding"/>
    <property type="evidence" value="ECO:0007669"/>
    <property type="project" value="UniProtKB-KW"/>
</dbReference>
<evidence type="ECO:0000256" key="11">
    <source>
        <dbReference type="SAM" id="SignalP"/>
    </source>
</evidence>
<dbReference type="InterPro" id="IPR051132">
    <property type="entry name" value="3-5_Exonuclease_domain"/>
</dbReference>
<dbReference type="GO" id="GO:0006139">
    <property type="term" value="P:nucleobase-containing compound metabolic process"/>
    <property type="evidence" value="ECO:0007669"/>
    <property type="project" value="InterPro"/>
</dbReference>
<evidence type="ECO:0000256" key="4">
    <source>
        <dbReference type="ARBA" id="ARBA00022801"/>
    </source>
</evidence>
<dbReference type="EMBL" id="WNWQ01000049">
    <property type="protein sequence ID" value="KAE9982067.1"/>
    <property type="molecule type" value="Genomic_DNA"/>
</dbReference>
<dbReference type="SUPFAM" id="SSF53098">
    <property type="entry name" value="Ribonuclease H-like"/>
    <property type="match status" value="1"/>
</dbReference>
<keyword evidence="3" id="KW-0479">Metal-binding</keyword>
<dbReference type="InterPro" id="IPR044876">
    <property type="entry name" value="HRDC_dom_sf"/>
</dbReference>
<evidence type="ECO:0000256" key="10">
    <source>
        <dbReference type="SAM" id="MobiDB-lite"/>
    </source>
</evidence>
<dbReference type="InterPro" id="IPR012337">
    <property type="entry name" value="RNaseH-like_sf"/>
</dbReference>
<feature type="region of interest" description="Disordered" evidence="10">
    <location>
        <begin position="64"/>
        <end position="167"/>
    </location>
</feature>
<dbReference type="Pfam" id="PF01612">
    <property type="entry name" value="DNA_pol_A_exo1"/>
    <property type="match status" value="1"/>
</dbReference>
<evidence type="ECO:0000256" key="1">
    <source>
        <dbReference type="ARBA" id="ARBA00004123"/>
    </source>
</evidence>
<keyword evidence="7" id="KW-0539">Nucleus</keyword>
<evidence type="ECO:0000256" key="9">
    <source>
        <dbReference type="ARBA" id="ARBA00042761"/>
    </source>
</evidence>
<dbReference type="PROSITE" id="PS50967">
    <property type="entry name" value="HRDC"/>
    <property type="match status" value="1"/>
</dbReference>
<dbReference type="AlphaFoldDB" id="A0A8H3V2V1"/>
<gene>
    <name evidence="13" type="ORF">BLS_006604</name>
</gene>
<dbReference type="Gene3D" id="1.10.150.80">
    <property type="entry name" value="HRDC domain"/>
    <property type="match status" value="1"/>
</dbReference>
<evidence type="ECO:0000256" key="2">
    <source>
        <dbReference type="ARBA" id="ARBA00022722"/>
    </source>
</evidence>
<evidence type="ECO:0000256" key="3">
    <source>
        <dbReference type="ARBA" id="ARBA00022723"/>
    </source>
</evidence>
<dbReference type="PANTHER" id="PTHR13620">
    <property type="entry name" value="3-5 EXONUCLEASE"/>
    <property type="match status" value="1"/>
</dbReference>
<protein>
    <recommendedName>
        <fullName evidence="8">3'-5' exonuclease</fullName>
    </recommendedName>
    <alternativeName>
        <fullName evidence="9">Werner Syndrome-like exonuclease</fullName>
    </alternativeName>
</protein>
<dbReference type="GO" id="GO:0003676">
    <property type="term" value="F:nucleic acid binding"/>
    <property type="evidence" value="ECO:0007669"/>
    <property type="project" value="InterPro"/>
</dbReference>
<keyword evidence="4" id="KW-0378">Hydrolase</keyword>
<evidence type="ECO:0000259" key="12">
    <source>
        <dbReference type="PROSITE" id="PS50967"/>
    </source>
</evidence>
<feature type="chain" id="PRO_5034660999" description="3'-5' exonuclease" evidence="11">
    <location>
        <begin position="16"/>
        <end position="643"/>
    </location>
</feature>
<evidence type="ECO:0000256" key="8">
    <source>
        <dbReference type="ARBA" id="ARBA00040531"/>
    </source>
</evidence>
<dbReference type="GO" id="GO:0005634">
    <property type="term" value="C:nucleus"/>
    <property type="evidence" value="ECO:0007669"/>
    <property type="project" value="UniProtKB-SubCell"/>
</dbReference>
<keyword evidence="6" id="KW-0460">Magnesium</keyword>
<feature type="signal peptide" evidence="11">
    <location>
        <begin position="1"/>
        <end position="15"/>
    </location>
</feature>
<accession>A0A8H3V2V1</accession>
<reference evidence="13 14" key="1">
    <citation type="submission" date="2019-11" db="EMBL/GenBank/DDBJ databases">
        <title>Venturia inaequalis Genome Resource.</title>
        <authorList>
            <person name="Lichtner F.J."/>
        </authorList>
    </citation>
    <scope>NUCLEOTIDE SEQUENCE [LARGE SCALE GENOMIC DNA]</scope>
    <source>
        <strain evidence="13">Bline_iso_100314</strain>
    </source>
</reference>
<sequence>MRVSLILTFVCTVAALPLDQKKTSKSKSHDKPTGLNWKAGLFGDFHIGADGYTWHPMSKDGKYDLSTSVSPPPGWNGKSKPGQTVSIPQGWGGQNPAPTTSNAGWGPAPAPAPAPASNNPSVGWAPPVLNNPNAGLTASSATNDAKGWGTAPPATSNNGNQGGWLKLSPNPKDGLAYLPGKPGCKVDQDLPIFTYKNYVSPTGQIPRIHHCQTREQWEVALQHLLHENVLGFDCEWKPDEIYPETVFTPDNVGSFDELRNFPMVKGEGLIWLPNASSRSDLSISLTWDQAQLSDQNSISVQHKSEEQKITISSKTGNTAEDNHFQPMQAIKEKCSVVQLGSETHIVVAHIAHFPTSSDKSGQLVPEILRYILGSPEIIKTGLEVLQDGNVCETELGVKVRGLRCLRVLHDSASDKKFKGMGGLAALYLQKQMTGKGDLRRQLSDWSLPQPLTEEQVEYAANDALISLLIHNRILDQFLTKKSSEISQILKNDMTSSAPASIQPTPIPLHLKSLRAKLTREKRHRANFSTLDTTSKILYGNLRSLRDELMRESGLFESTQSRFVADTETIFLLAREKPTSIEDLNNLGKKIQKATREEYCYTFLNEVRRHLGGFEMLVEPEEFSRLWVGERERKRIQREVEGRN</sequence>
<feature type="domain" description="HRDC" evidence="12">
    <location>
        <begin position="531"/>
        <end position="616"/>
    </location>
</feature>
<keyword evidence="11" id="KW-0732">Signal</keyword>
<evidence type="ECO:0000313" key="14">
    <source>
        <dbReference type="Proteomes" id="UP000433883"/>
    </source>
</evidence>
<comment type="caution">
    <text evidence="13">The sequence shown here is derived from an EMBL/GenBank/DDBJ whole genome shotgun (WGS) entry which is preliminary data.</text>
</comment>
<dbReference type="InterPro" id="IPR002562">
    <property type="entry name" value="3'-5'_exonuclease_dom"/>
</dbReference>
<dbReference type="Gene3D" id="3.30.420.10">
    <property type="entry name" value="Ribonuclease H-like superfamily/Ribonuclease H"/>
    <property type="match status" value="1"/>
</dbReference>
<feature type="compositionally biased region" description="Polar residues" evidence="10">
    <location>
        <begin position="130"/>
        <end position="143"/>
    </location>
</feature>
<evidence type="ECO:0000313" key="13">
    <source>
        <dbReference type="EMBL" id="KAE9982067.1"/>
    </source>
</evidence>
<organism evidence="13 14">
    <name type="scientific">Venturia inaequalis</name>
    <name type="common">Apple scab fungus</name>
    <dbReference type="NCBI Taxonomy" id="5025"/>
    <lineage>
        <taxon>Eukaryota</taxon>
        <taxon>Fungi</taxon>
        <taxon>Dikarya</taxon>
        <taxon>Ascomycota</taxon>
        <taxon>Pezizomycotina</taxon>
        <taxon>Dothideomycetes</taxon>
        <taxon>Pleosporomycetidae</taxon>
        <taxon>Venturiales</taxon>
        <taxon>Venturiaceae</taxon>
        <taxon>Venturia</taxon>
    </lineage>
</organism>
<dbReference type="Proteomes" id="UP000433883">
    <property type="component" value="Unassembled WGS sequence"/>
</dbReference>
<evidence type="ECO:0000256" key="6">
    <source>
        <dbReference type="ARBA" id="ARBA00022842"/>
    </source>
</evidence>
<dbReference type="InterPro" id="IPR002121">
    <property type="entry name" value="HRDC_dom"/>
</dbReference>
<keyword evidence="5" id="KW-0269">Exonuclease</keyword>